<proteinExistence type="predicted"/>
<comment type="caution">
    <text evidence="2">The sequence shown here is derived from an EMBL/GenBank/DDBJ whole genome shotgun (WGS) entry which is preliminary data.</text>
</comment>
<dbReference type="OrthoDB" id="5422169at2"/>
<accession>A0A3N1P8B8</accession>
<organism evidence="2 3">
    <name type="scientific">Gallaecimonas pentaromativorans</name>
    <dbReference type="NCBI Taxonomy" id="584787"/>
    <lineage>
        <taxon>Bacteria</taxon>
        <taxon>Pseudomonadati</taxon>
        <taxon>Pseudomonadota</taxon>
        <taxon>Gammaproteobacteria</taxon>
        <taxon>Enterobacterales</taxon>
        <taxon>Gallaecimonadaceae</taxon>
        <taxon>Gallaecimonas</taxon>
    </lineage>
</organism>
<gene>
    <name evidence="2" type="ORF">EDC28_104253</name>
</gene>
<keyword evidence="1" id="KW-0732">Signal</keyword>
<dbReference type="InterPro" id="IPR037873">
    <property type="entry name" value="BamE-like"/>
</dbReference>
<dbReference type="Proteomes" id="UP000268033">
    <property type="component" value="Unassembled WGS sequence"/>
</dbReference>
<evidence type="ECO:0000313" key="3">
    <source>
        <dbReference type="Proteomes" id="UP000268033"/>
    </source>
</evidence>
<protein>
    <recommendedName>
        <fullName evidence="4">Beta-lactamase inhibitor (BLIP)</fullName>
    </recommendedName>
</protein>
<sequence length="83" mass="8918">MKRWILPFALMAALAGCSKVTLENYDKLSVGMKKADVEALLGKADSCGDAVLKAQSCQWKSGDKTITVQFLGDTVAVYSRAGF</sequence>
<dbReference type="STRING" id="584787.GCA_001247655_02688"/>
<dbReference type="EMBL" id="RJUL01000004">
    <property type="protein sequence ID" value="ROQ27602.1"/>
    <property type="molecule type" value="Genomic_DNA"/>
</dbReference>
<evidence type="ECO:0000313" key="2">
    <source>
        <dbReference type="EMBL" id="ROQ27602.1"/>
    </source>
</evidence>
<dbReference type="RefSeq" id="WP_050658250.1">
    <property type="nucleotide sequence ID" value="NZ_JBLXAC010000004.1"/>
</dbReference>
<evidence type="ECO:0008006" key="4">
    <source>
        <dbReference type="Google" id="ProtNLM"/>
    </source>
</evidence>
<dbReference type="PROSITE" id="PS51257">
    <property type="entry name" value="PROKAR_LIPOPROTEIN"/>
    <property type="match status" value="1"/>
</dbReference>
<name>A0A3N1P8B8_9GAMM</name>
<evidence type="ECO:0000256" key="1">
    <source>
        <dbReference type="ARBA" id="ARBA00022729"/>
    </source>
</evidence>
<dbReference type="AlphaFoldDB" id="A0A3N1P8B8"/>
<dbReference type="Gene3D" id="3.30.1450.10">
    <property type="match status" value="1"/>
</dbReference>
<keyword evidence="3" id="KW-1185">Reference proteome</keyword>
<reference evidence="2 3" key="1">
    <citation type="submission" date="2018-11" db="EMBL/GenBank/DDBJ databases">
        <title>Genomic Encyclopedia of Type Strains, Phase IV (KMG-IV): sequencing the most valuable type-strain genomes for metagenomic binning, comparative biology and taxonomic classification.</title>
        <authorList>
            <person name="Goeker M."/>
        </authorList>
    </citation>
    <scope>NUCLEOTIDE SEQUENCE [LARGE SCALE GENOMIC DNA]</scope>
    <source>
        <strain evidence="2 3">DSM 21945</strain>
    </source>
</reference>